<dbReference type="Proteomes" id="UP000253529">
    <property type="component" value="Unassembled WGS sequence"/>
</dbReference>
<keyword evidence="1" id="KW-0732">Signal</keyword>
<dbReference type="AlphaFoldDB" id="A0A366FSM9"/>
<sequence>MTRLLNTTLMVCALAAAATASAAADLPTRKEPPPPVPVVQASPWRVELTGYGWATSLAGSAGFGSQPTLPYYASFGKVIEHFQGGLMGAVVARNGTYIVGLDGIWSRVGGAGTVQVSRLPGGALGTDLTLTEAFATAFGGVRIPVGPPNLELYATVGARYMFSGTKLTLSTPLNFNLNTTANKSWVNPVAGLAGQYRFDDRWFMNLLADIGGWSDSATGQALASVGYNWTKTWSTTLGYRVMYNYEKQNTGYDPITFEPRSFRYQQWMYGPFAGVKYSF</sequence>
<dbReference type="EMBL" id="QNRK01000002">
    <property type="protein sequence ID" value="RBP17683.1"/>
    <property type="molecule type" value="Genomic_DNA"/>
</dbReference>
<proteinExistence type="predicted"/>
<feature type="signal peptide" evidence="1">
    <location>
        <begin position="1"/>
        <end position="22"/>
    </location>
</feature>
<accession>A0A366FSM9</accession>
<dbReference type="RefSeq" id="WP_113887635.1">
    <property type="nucleotide sequence ID" value="NZ_QNRK01000002.1"/>
</dbReference>
<evidence type="ECO:0008006" key="4">
    <source>
        <dbReference type="Google" id="ProtNLM"/>
    </source>
</evidence>
<dbReference type="OrthoDB" id="6555107at2"/>
<keyword evidence="3" id="KW-1185">Reference proteome</keyword>
<reference evidence="2 3" key="1">
    <citation type="submission" date="2018-06" db="EMBL/GenBank/DDBJ databases">
        <title>Genomic Encyclopedia of Type Strains, Phase IV (KMG-IV): sequencing the most valuable type-strain genomes for metagenomic binning, comparative biology and taxonomic classification.</title>
        <authorList>
            <person name="Goeker M."/>
        </authorList>
    </citation>
    <scope>NUCLEOTIDE SEQUENCE [LARGE SCALE GENOMIC DNA]</scope>
    <source>
        <strain evidence="2 3">DSM 24875</strain>
    </source>
</reference>
<feature type="chain" id="PRO_5016562049" description="Outer membrane protein beta-barrel domain-containing protein" evidence="1">
    <location>
        <begin position="23"/>
        <end position="279"/>
    </location>
</feature>
<comment type="caution">
    <text evidence="2">The sequence shown here is derived from an EMBL/GenBank/DDBJ whole genome shotgun (WGS) entry which is preliminary data.</text>
</comment>
<evidence type="ECO:0000256" key="1">
    <source>
        <dbReference type="SAM" id="SignalP"/>
    </source>
</evidence>
<organism evidence="2 3">
    <name type="scientific">Roseiarcus fermentans</name>
    <dbReference type="NCBI Taxonomy" id="1473586"/>
    <lineage>
        <taxon>Bacteria</taxon>
        <taxon>Pseudomonadati</taxon>
        <taxon>Pseudomonadota</taxon>
        <taxon>Alphaproteobacteria</taxon>
        <taxon>Hyphomicrobiales</taxon>
        <taxon>Roseiarcaceae</taxon>
        <taxon>Roseiarcus</taxon>
    </lineage>
</organism>
<evidence type="ECO:0000313" key="3">
    <source>
        <dbReference type="Proteomes" id="UP000253529"/>
    </source>
</evidence>
<protein>
    <recommendedName>
        <fullName evidence="4">Outer membrane protein beta-barrel domain-containing protein</fullName>
    </recommendedName>
</protein>
<gene>
    <name evidence="2" type="ORF">DFR50_102175</name>
</gene>
<name>A0A366FSM9_9HYPH</name>
<evidence type="ECO:0000313" key="2">
    <source>
        <dbReference type="EMBL" id="RBP17683.1"/>
    </source>
</evidence>